<organism evidence="1">
    <name type="scientific">Arundo donax</name>
    <name type="common">Giant reed</name>
    <name type="synonym">Donax arundinaceus</name>
    <dbReference type="NCBI Taxonomy" id="35708"/>
    <lineage>
        <taxon>Eukaryota</taxon>
        <taxon>Viridiplantae</taxon>
        <taxon>Streptophyta</taxon>
        <taxon>Embryophyta</taxon>
        <taxon>Tracheophyta</taxon>
        <taxon>Spermatophyta</taxon>
        <taxon>Magnoliopsida</taxon>
        <taxon>Liliopsida</taxon>
        <taxon>Poales</taxon>
        <taxon>Poaceae</taxon>
        <taxon>PACMAD clade</taxon>
        <taxon>Arundinoideae</taxon>
        <taxon>Arundineae</taxon>
        <taxon>Arundo</taxon>
    </lineage>
</organism>
<name>A0A0A9HR07_ARUDO</name>
<sequence length="49" mass="5410">MFVAFGAAGSDERNFSMSIRRRESQTTFPIFRTPGQPAIGQFGGFLVLI</sequence>
<dbReference type="EMBL" id="GBRH01162533">
    <property type="protein sequence ID" value="JAE35363.1"/>
    <property type="molecule type" value="Transcribed_RNA"/>
</dbReference>
<proteinExistence type="predicted"/>
<reference evidence="1" key="2">
    <citation type="journal article" date="2015" name="Data Brief">
        <title>Shoot transcriptome of the giant reed, Arundo donax.</title>
        <authorList>
            <person name="Barrero R.A."/>
            <person name="Guerrero F.D."/>
            <person name="Moolhuijzen P."/>
            <person name="Goolsby J.A."/>
            <person name="Tidwell J."/>
            <person name="Bellgard S.E."/>
            <person name="Bellgard M.I."/>
        </authorList>
    </citation>
    <scope>NUCLEOTIDE SEQUENCE</scope>
    <source>
        <tissue evidence="1">Shoot tissue taken approximately 20 cm above the soil surface</tissue>
    </source>
</reference>
<dbReference type="AlphaFoldDB" id="A0A0A9HR07"/>
<protein>
    <submittedName>
        <fullName evidence="1">Uncharacterized protein</fullName>
    </submittedName>
</protein>
<accession>A0A0A9HR07</accession>
<reference evidence="1" key="1">
    <citation type="submission" date="2014-09" db="EMBL/GenBank/DDBJ databases">
        <authorList>
            <person name="Magalhaes I.L.F."/>
            <person name="Oliveira U."/>
            <person name="Santos F.R."/>
            <person name="Vidigal T.H.D.A."/>
            <person name="Brescovit A.D."/>
            <person name="Santos A.J."/>
        </authorList>
    </citation>
    <scope>NUCLEOTIDE SEQUENCE</scope>
    <source>
        <tissue evidence="1">Shoot tissue taken approximately 20 cm above the soil surface</tissue>
    </source>
</reference>
<evidence type="ECO:0000313" key="1">
    <source>
        <dbReference type="EMBL" id="JAE35363.1"/>
    </source>
</evidence>